<keyword evidence="3" id="KW-1185">Reference proteome</keyword>
<dbReference type="EMBL" id="WUMU01000012">
    <property type="protein sequence ID" value="MXN18460.1"/>
    <property type="molecule type" value="Genomic_DNA"/>
</dbReference>
<evidence type="ECO:0000313" key="2">
    <source>
        <dbReference type="EMBL" id="MXN18460.1"/>
    </source>
</evidence>
<dbReference type="InterPro" id="IPR016181">
    <property type="entry name" value="Acyl_CoA_acyltransferase"/>
</dbReference>
<dbReference type="PANTHER" id="PTHR43792">
    <property type="entry name" value="GNAT FAMILY, PUTATIVE (AFU_ORTHOLOGUE AFUA_3G00765)-RELATED-RELATED"/>
    <property type="match status" value="1"/>
</dbReference>
<dbReference type="Pfam" id="PF13302">
    <property type="entry name" value="Acetyltransf_3"/>
    <property type="match status" value="1"/>
</dbReference>
<dbReference type="GO" id="GO:0016747">
    <property type="term" value="F:acyltransferase activity, transferring groups other than amino-acyl groups"/>
    <property type="evidence" value="ECO:0007669"/>
    <property type="project" value="InterPro"/>
</dbReference>
<organism evidence="2 3">
    <name type="scientific">Pseudooceanicola albus</name>
    <dbReference type="NCBI Taxonomy" id="2692189"/>
    <lineage>
        <taxon>Bacteria</taxon>
        <taxon>Pseudomonadati</taxon>
        <taxon>Pseudomonadota</taxon>
        <taxon>Alphaproteobacteria</taxon>
        <taxon>Rhodobacterales</taxon>
        <taxon>Paracoccaceae</taxon>
        <taxon>Pseudooceanicola</taxon>
    </lineage>
</organism>
<name>A0A6L7G504_9RHOB</name>
<comment type="caution">
    <text evidence="2">The sequence shown here is derived from an EMBL/GenBank/DDBJ whole genome shotgun (WGS) entry which is preliminary data.</text>
</comment>
<reference evidence="2 3" key="1">
    <citation type="submission" date="2019-12" db="EMBL/GenBank/DDBJ databases">
        <authorList>
            <person name="Li M."/>
        </authorList>
    </citation>
    <scope>NUCLEOTIDE SEQUENCE [LARGE SCALE GENOMIC DNA]</scope>
    <source>
        <strain evidence="2 3">GBMRC 2024</strain>
    </source>
</reference>
<proteinExistence type="predicted"/>
<dbReference type="Gene3D" id="3.40.630.30">
    <property type="match status" value="1"/>
</dbReference>
<dbReference type="SUPFAM" id="SSF55729">
    <property type="entry name" value="Acyl-CoA N-acyltransferases (Nat)"/>
    <property type="match status" value="1"/>
</dbReference>
<dbReference type="AlphaFoldDB" id="A0A6L7G504"/>
<keyword evidence="2" id="KW-0808">Transferase</keyword>
<feature type="domain" description="N-acetyltransferase" evidence="1">
    <location>
        <begin position="11"/>
        <end position="167"/>
    </location>
</feature>
<dbReference type="Proteomes" id="UP000477911">
    <property type="component" value="Unassembled WGS sequence"/>
</dbReference>
<dbReference type="PANTHER" id="PTHR43792:SF1">
    <property type="entry name" value="N-ACETYLTRANSFERASE DOMAIN-CONTAINING PROTEIN"/>
    <property type="match status" value="1"/>
</dbReference>
<evidence type="ECO:0000313" key="3">
    <source>
        <dbReference type="Proteomes" id="UP000477911"/>
    </source>
</evidence>
<gene>
    <name evidence="2" type="ORF">GR170_11490</name>
</gene>
<dbReference type="PROSITE" id="PS51186">
    <property type="entry name" value="GNAT"/>
    <property type="match status" value="1"/>
</dbReference>
<dbReference type="InterPro" id="IPR000182">
    <property type="entry name" value="GNAT_dom"/>
</dbReference>
<evidence type="ECO:0000259" key="1">
    <source>
        <dbReference type="PROSITE" id="PS51186"/>
    </source>
</evidence>
<accession>A0A6L7G504</accession>
<dbReference type="InterPro" id="IPR051531">
    <property type="entry name" value="N-acetyltransferase"/>
</dbReference>
<protein>
    <submittedName>
        <fullName evidence="2">GNAT family N-acetyltransferase</fullName>
    </submittedName>
</protein>
<sequence length="179" mass="19295">MHIPRLETARLVLRGPEARDLDVLAAFYASERSAFVGGPKDRAQTWRQLGTEIGHWALKGFGRWMVELRSTGETVAMVGLWAPEGWPEAEIGWDVMNGHEGQGYATEAARAARAFAYDVLGWTTAISLVAPGNGGSARLAARLGAAPDGQWTHDAFGRLDIWRHPGPDALAEGGAEAYA</sequence>